<name>A0ABM3QHI5_SPIOL</name>
<feature type="compositionally biased region" description="Low complexity" evidence="2">
    <location>
        <begin position="10"/>
        <end position="33"/>
    </location>
</feature>
<evidence type="ECO:0000256" key="1">
    <source>
        <dbReference type="PROSITE-ProRule" id="PRU00176"/>
    </source>
</evidence>
<sequence>MSYSRRDVHSPSPYRRYGRSFSRSLSSSSSFSRSRSRSRESSVENPGNNMYVTGLSTRVTRKELEKHFSSEGNVEDIHLVTDPWTKESLGFGFVTMSFLEEADSCIKYLNRSVLAGRVIIVEKVYICFSIYTSSSLSPWQILSSYQRFQRSSAIHKHWYSQVRCD</sequence>
<dbReference type="InterPro" id="IPR050441">
    <property type="entry name" value="RBM"/>
</dbReference>
<feature type="region of interest" description="Disordered" evidence="2">
    <location>
        <begin position="1"/>
        <end position="52"/>
    </location>
</feature>
<dbReference type="InterPro" id="IPR035979">
    <property type="entry name" value="RBD_domain_sf"/>
</dbReference>
<dbReference type="SUPFAM" id="SSF54928">
    <property type="entry name" value="RNA-binding domain, RBD"/>
    <property type="match status" value="1"/>
</dbReference>
<feature type="domain" description="RRM" evidence="3">
    <location>
        <begin position="48"/>
        <end position="126"/>
    </location>
</feature>
<protein>
    <submittedName>
        <fullName evidence="5">Serine/arginine-rich splicing factor SR45a-like</fullName>
    </submittedName>
</protein>
<dbReference type="Proteomes" id="UP000813463">
    <property type="component" value="Chromosome 4"/>
</dbReference>
<gene>
    <name evidence="5" type="primary">LOC110790796</name>
</gene>
<reference evidence="4" key="1">
    <citation type="journal article" date="2021" name="Nat. Commun.">
        <title>Genomic analyses provide insights into spinach domestication and the genetic basis of agronomic traits.</title>
        <authorList>
            <person name="Cai X."/>
            <person name="Sun X."/>
            <person name="Xu C."/>
            <person name="Sun H."/>
            <person name="Wang X."/>
            <person name="Ge C."/>
            <person name="Zhang Z."/>
            <person name="Wang Q."/>
            <person name="Fei Z."/>
            <person name="Jiao C."/>
            <person name="Wang Q."/>
        </authorList>
    </citation>
    <scope>NUCLEOTIDE SEQUENCE [LARGE SCALE GENOMIC DNA]</scope>
    <source>
        <strain evidence="4">cv. Varoflay</strain>
    </source>
</reference>
<proteinExistence type="predicted"/>
<evidence type="ECO:0000259" key="3">
    <source>
        <dbReference type="PROSITE" id="PS50102"/>
    </source>
</evidence>
<dbReference type="CDD" id="cd00590">
    <property type="entry name" value="RRM_SF"/>
    <property type="match status" value="1"/>
</dbReference>
<dbReference type="PANTHER" id="PTHR48034">
    <property type="entry name" value="TRANSFORMER-2 SEX-DETERMINING PROTEIN-RELATED"/>
    <property type="match status" value="1"/>
</dbReference>
<dbReference type="SMART" id="SM00360">
    <property type="entry name" value="RRM"/>
    <property type="match status" value="1"/>
</dbReference>
<dbReference type="GeneID" id="110790796"/>
<keyword evidence="4" id="KW-1185">Reference proteome</keyword>
<reference evidence="5" key="2">
    <citation type="submission" date="2025-08" db="UniProtKB">
        <authorList>
            <consortium name="RefSeq"/>
        </authorList>
    </citation>
    <scope>IDENTIFICATION</scope>
    <source>
        <tissue evidence="5">Leaf</tissue>
    </source>
</reference>
<dbReference type="RefSeq" id="XP_056682821.1">
    <property type="nucleotide sequence ID" value="XM_056826843.1"/>
</dbReference>
<evidence type="ECO:0000256" key="2">
    <source>
        <dbReference type="SAM" id="MobiDB-lite"/>
    </source>
</evidence>
<dbReference type="InterPro" id="IPR000504">
    <property type="entry name" value="RRM_dom"/>
</dbReference>
<keyword evidence="1" id="KW-0694">RNA-binding</keyword>
<dbReference type="Gene3D" id="3.30.70.330">
    <property type="match status" value="1"/>
</dbReference>
<dbReference type="PROSITE" id="PS50102">
    <property type="entry name" value="RRM"/>
    <property type="match status" value="1"/>
</dbReference>
<evidence type="ECO:0000313" key="5">
    <source>
        <dbReference type="RefSeq" id="XP_056682821.1"/>
    </source>
</evidence>
<dbReference type="InterPro" id="IPR012677">
    <property type="entry name" value="Nucleotide-bd_a/b_plait_sf"/>
</dbReference>
<dbReference type="Pfam" id="PF00076">
    <property type="entry name" value="RRM_1"/>
    <property type="match status" value="1"/>
</dbReference>
<organism evidence="4 5">
    <name type="scientific">Spinacia oleracea</name>
    <name type="common">Spinach</name>
    <dbReference type="NCBI Taxonomy" id="3562"/>
    <lineage>
        <taxon>Eukaryota</taxon>
        <taxon>Viridiplantae</taxon>
        <taxon>Streptophyta</taxon>
        <taxon>Embryophyta</taxon>
        <taxon>Tracheophyta</taxon>
        <taxon>Spermatophyta</taxon>
        <taxon>Magnoliopsida</taxon>
        <taxon>eudicotyledons</taxon>
        <taxon>Gunneridae</taxon>
        <taxon>Pentapetalae</taxon>
        <taxon>Caryophyllales</taxon>
        <taxon>Chenopodiaceae</taxon>
        <taxon>Chenopodioideae</taxon>
        <taxon>Anserineae</taxon>
        <taxon>Spinacia</taxon>
    </lineage>
</organism>
<feature type="compositionally biased region" description="Polar residues" evidence="2">
    <location>
        <begin position="43"/>
        <end position="52"/>
    </location>
</feature>
<evidence type="ECO:0000313" key="4">
    <source>
        <dbReference type="Proteomes" id="UP000813463"/>
    </source>
</evidence>
<accession>A0ABM3QHI5</accession>